<name>A0A0D6LR99_9BILA</name>
<sequence>MLDPEVTSLHTAFVIIYLQEIAWISAPLLISANVFLHACIRKLEFESLILSGAIFAFFLVSGISIGISLCFIHSRALGRKQVKYLIPYVVTKLFRMLALGTFSIVILVSPRLITTYFYASIYGLFECVAGGIALEVRTFILKRRPNLSGEGRFQGIDFIYDS</sequence>
<keyword evidence="1" id="KW-0472">Membrane</keyword>
<dbReference type="Proteomes" id="UP000054495">
    <property type="component" value="Unassembled WGS sequence"/>
</dbReference>
<reference evidence="2 3" key="1">
    <citation type="submission" date="2013-05" db="EMBL/GenBank/DDBJ databases">
        <title>Draft genome of the parasitic nematode Anyclostoma ceylanicum.</title>
        <authorList>
            <person name="Mitreva M."/>
        </authorList>
    </citation>
    <scope>NUCLEOTIDE SEQUENCE [LARGE SCALE GENOMIC DNA]</scope>
</reference>
<feature type="transmembrane region" description="Helical" evidence="1">
    <location>
        <begin position="116"/>
        <end position="134"/>
    </location>
</feature>
<evidence type="ECO:0000313" key="2">
    <source>
        <dbReference type="EMBL" id="EPB72551.1"/>
    </source>
</evidence>
<organism evidence="2 3">
    <name type="scientific">Ancylostoma ceylanicum</name>
    <dbReference type="NCBI Taxonomy" id="53326"/>
    <lineage>
        <taxon>Eukaryota</taxon>
        <taxon>Metazoa</taxon>
        <taxon>Ecdysozoa</taxon>
        <taxon>Nematoda</taxon>
        <taxon>Chromadorea</taxon>
        <taxon>Rhabditida</taxon>
        <taxon>Rhabditina</taxon>
        <taxon>Rhabditomorpha</taxon>
        <taxon>Strongyloidea</taxon>
        <taxon>Ancylostomatidae</taxon>
        <taxon>Ancylostomatinae</taxon>
        <taxon>Ancylostoma</taxon>
    </lineage>
</organism>
<dbReference type="AlphaFoldDB" id="A0A0D6LR99"/>
<protein>
    <submittedName>
        <fullName evidence="2">Uncharacterized protein</fullName>
    </submittedName>
</protein>
<evidence type="ECO:0000256" key="1">
    <source>
        <dbReference type="SAM" id="Phobius"/>
    </source>
</evidence>
<feature type="transmembrane region" description="Helical" evidence="1">
    <location>
        <begin position="48"/>
        <end position="72"/>
    </location>
</feature>
<dbReference type="EMBL" id="KE125038">
    <property type="protein sequence ID" value="EPB72551.1"/>
    <property type="molecule type" value="Genomic_DNA"/>
</dbReference>
<evidence type="ECO:0000313" key="3">
    <source>
        <dbReference type="Proteomes" id="UP000054495"/>
    </source>
</evidence>
<gene>
    <name evidence="2" type="ORF">ANCCEY_08361</name>
</gene>
<accession>A0A0D6LR99</accession>
<keyword evidence="3" id="KW-1185">Reference proteome</keyword>
<keyword evidence="1" id="KW-1133">Transmembrane helix</keyword>
<feature type="transmembrane region" description="Helical" evidence="1">
    <location>
        <begin position="93"/>
        <end position="110"/>
    </location>
</feature>
<keyword evidence="1" id="KW-0812">Transmembrane</keyword>
<proteinExistence type="predicted"/>
<feature type="transmembrane region" description="Helical" evidence="1">
    <location>
        <begin position="12"/>
        <end position="36"/>
    </location>
</feature>